<feature type="compositionally biased region" description="Polar residues" evidence="1">
    <location>
        <begin position="113"/>
        <end position="122"/>
    </location>
</feature>
<sequence length="336" mass="37084">MYSGVAPPTSIRFSYATTAYGVPVSNGFPSPHSDYAIAPPTTTPKKKNRGVVQWQEVLTPGRTGRIYAEKENEALFRRNAHDSAQLPFSAPSQYDMFSQFAVKNNHFPPDNPASKSTNSASFPSPDLSKLMQPDTQLLAVPAPVSGLLQHFARYTTLPQLLKDLNHFLWTHQTRDFAFRGFCSVVEDSFAGETTSVDADSMKSDLLEIVRQILDHTILTFNHTALDLSDIQVEGRVASVELATAIMGMGSADSDADVHAISSVTEMEEHGENSPFTATFEETEAEDVVAAEWIEQNENVCGKPLCTQCEHRLMIAVMYEHKLPAVVKRIGIVLVHR</sequence>
<evidence type="ECO:0000313" key="3">
    <source>
        <dbReference type="Proteomes" id="UP001362999"/>
    </source>
</evidence>
<comment type="caution">
    <text evidence="2">The sequence shown here is derived from an EMBL/GenBank/DDBJ whole genome shotgun (WGS) entry which is preliminary data.</text>
</comment>
<protein>
    <submittedName>
        <fullName evidence="2">Uncharacterized protein</fullName>
    </submittedName>
</protein>
<name>A0AAW0AN52_9AGAR</name>
<dbReference type="EMBL" id="JAWWNJ010000058">
    <property type="protein sequence ID" value="KAK7013958.1"/>
    <property type="molecule type" value="Genomic_DNA"/>
</dbReference>
<keyword evidence="3" id="KW-1185">Reference proteome</keyword>
<dbReference type="AlphaFoldDB" id="A0AAW0AN52"/>
<reference evidence="2 3" key="1">
    <citation type="journal article" date="2024" name="J Genomics">
        <title>Draft genome sequencing and assembly of Favolaschia claudopus CIRM-BRFM 2984 isolated from oak limbs.</title>
        <authorList>
            <person name="Navarro D."/>
            <person name="Drula E."/>
            <person name="Chaduli D."/>
            <person name="Cazenave R."/>
            <person name="Ahrendt S."/>
            <person name="Wang J."/>
            <person name="Lipzen A."/>
            <person name="Daum C."/>
            <person name="Barry K."/>
            <person name="Grigoriev I.V."/>
            <person name="Favel A."/>
            <person name="Rosso M.N."/>
            <person name="Martin F."/>
        </authorList>
    </citation>
    <scope>NUCLEOTIDE SEQUENCE [LARGE SCALE GENOMIC DNA]</scope>
    <source>
        <strain evidence="2 3">CIRM-BRFM 2984</strain>
    </source>
</reference>
<proteinExistence type="predicted"/>
<organism evidence="2 3">
    <name type="scientific">Favolaschia claudopus</name>
    <dbReference type="NCBI Taxonomy" id="2862362"/>
    <lineage>
        <taxon>Eukaryota</taxon>
        <taxon>Fungi</taxon>
        <taxon>Dikarya</taxon>
        <taxon>Basidiomycota</taxon>
        <taxon>Agaricomycotina</taxon>
        <taxon>Agaricomycetes</taxon>
        <taxon>Agaricomycetidae</taxon>
        <taxon>Agaricales</taxon>
        <taxon>Marasmiineae</taxon>
        <taxon>Mycenaceae</taxon>
        <taxon>Favolaschia</taxon>
    </lineage>
</organism>
<evidence type="ECO:0000256" key="1">
    <source>
        <dbReference type="SAM" id="MobiDB-lite"/>
    </source>
</evidence>
<feature type="region of interest" description="Disordered" evidence="1">
    <location>
        <begin position="105"/>
        <end position="126"/>
    </location>
</feature>
<accession>A0AAW0AN52</accession>
<evidence type="ECO:0000313" key="2">
    <source>
        <dbReference type="EMBL" id="KAK7013958.1"/>
    </source>
</evidence>
<dbReference type="Proteomes" id="UP001362999">
    <property type="component" value="Unassembled WGS sequence"/>
</dbReference>
<gene>
    <name evidence="2" type="ORF">R3P38DRAFT_3004291</name>
</gene>